<evidence type="ECO:0000256" key="6">
    <source>
        <dbReference type="ARBA" id="ARBA00022723"/>
    </source>
</evidence>
<keyword evidence="7" id="KW-0249">Electron transport</keyword>
<feature type="transmembrane region" description="Helical" evidence="13">
    <location>
        <begin position="209"/>
        <end position="231"/>
    </location>
</feature>
<evidence type="ECO:0000256" key="11">
    <source>
        <dbReference type="ARBA" id="ARBA00023136"/>
    </source>
</evidence>
<keyword evidence="11 13" id="KW-0472">Membrane</keyword>
<evidence type="ECO:0000256" key="4">
    <source>
        <dbReference type="ARBA" id="ARBA00022617"/>
    </source>
</evidence>
<dbReference type="Gene3D" id="1.20.120.1770">
    <property type="match status" value="1"/>
</dbReference>
<evidence type="ECO:0000313" key="16">
    <source>
        <dbReference type="Proteomes" id="UP000678499"/>
    </source>
</evidence>
<dbReference type="OrthoDB" id="907479at2759"/>
<dbReference type="GO" id="GO:0016020">
    <property type="term" value="C:membrane"/>
    <property type="evidence" value="ECO:0007669"/>
    <property type="project" value="UniProtKB-SubCell"/>
</dbReference>
<reference evidence="15" key="1">
    <citation type="submission" date="2020-11" db="EMBL/GenBank/DDBJ databases">
        <authorList>
            <person name="Tran Van P."/>
        </authorList>
    </citation>
    <scope>NUCLEOTIDE SEQUENCE</scope>
</reference>
<proteinExistence type="predicted"/>
<evidence type="ECO:0000256" key="2">
    <source>
        <dbReference type="ARBA" id="ARBA00004141"/>
    </source>
</evidence>
<dbReference type="GO" id="GO:0016491">
    <property type="term" value="F:oxidoreductase activity"/>
    <property type="evidence" value="ECO:0007669"/>
    <property type="project" value="InterPro"/>
</dbReference>
<keyword evidence="5 13" id="KW-0812">Transmembrane</keyword>
<keyword evidence="8 13" id="KW-1133">Transmembrane helix</keyword>
<dbReference type="InterPro" id="IPR043205">
    <property type="entry name" value="CYB561/CYBRD1-like"/>
</dbReference>
<dbReference type="PANTHER" id="PTHR10106">
    <property type="entry name" value="CYTOCHROME B561-RELATED"/>
    <property type="match status" value="1"/>
</dbReference>
<evidence type="ECO:0000259" key="14">
    <source>
        <dbReference type="PROSITE" id="PS50939"/>
    </source>
</evidence>
<gene>
    <name evidence="15" type="ORF">NMOB1V02_LOCUS2444</name>
</gene>
<accession>A0A7R9BHI3</accession>
<organism evidence="15">
    <name type="scientific">Notodromas monacha</name>
    <dbReference type="NCBI Taxonomy" id="399045"/>
    <lineage>
        <taxon>Eukaryota</taxon>
        <taxon>Metazoa</taxon>
        <taxon>Ecdysozoa</taxon>
        <taxon>Arthropoda</taxon>
        <taxon>Crustacea</taxon>
        <taxon>Oligostraca</taxon>
        <taxon>Ostracoda</taxon>
        <taxon>Podocopa</taxon>
        <taxon>Podocopida</taxon>
        <taxon>Cypridocopina</taxon>
        <taxon>Cypridoidea</taxon>
        <taxon>Cyprididae</taxon>
        <taxon>Notodromas</taxon>
    </lineage>
</organism>
<feature type="transmembrane region" description="Helical" evidence="13">
    <location>
        <begin position="94"/>
        <end position="117"/>
    </location>
</feature>
<evidence type="ECO:0000256" key="10">
    <source>
        <dbReference type="ARBA" id="ARBA00023054"/>
    </source>
</evidence>
<feature type="transmembrane region" description="Helical" evidence="13">
    <location>
        <begin position="12"/>
        <end position="34"/>
    </location>
</feature>
<dbReference type="Pfam" id="PF03188">
    <property type="entry name" value="Cytochrom_B561"/>
    <property type="match status" value="1"/>
</dbReference>
<sequence>MDAIGSHGSSYGFKLTYGLFQIVGMLVMVLIAFWLTYYCGGFAWSSEPLLQFNWHPLCMAFGLVYLSGNELLFSLSAILIYRGLRFERKRKLKLAHAGIQIVGFCSVVFGLKAVFSFHDAKGIANMYSLHSWIGLITVILFACQWCGGLISFLYPGIKSDLRSKYLPLHVVFGVIIFVLSCTAAIMGLLEKAIFKLGTDGRYQSFNSEGILINFIGLLIFVFGALGVYLVVQPTYKRVALAEDELLLHRRKVLESSQELREFEARLRGAYVRKAQIAQMAAKRLTLAQEKSEAADERLYFEQEAKLAAEEARLLEESKREESQRYARVLEVQLEERRRQEVERVKEQLKDRVELEKLAAREEEEDRQEMADVKRKQLELRAAMLDLFEAKRRWMEESRRVFEIEETLRQDYVKKRRLEEEDKKQQKAQTSMQIEAVKKMLAEKIQAEREEKEELERIREILWEEEKRKKEKEFWEEAARKHRQHVQELKINHVIQLRLREEEKAREKEEEARLRREMMKWYAEQERVELYTAQKRRAMEAEHRKSVETMILERRVAKELERQEEDRQWQEWQAEEEKRRRIIEEEQERLILEHGPTLGDMLPKLLSRTKIV</sequence>
<feature type="transmembrane region" description="Helical" evidence="13">
    <location>
        <begin position="166"/>
        <end position="189"/>
    </location>
</feature>
<evidence type="ECO:0000256" key="5">
    <source>
        <dbReference type="ARBA" id="ARBA00022692"/>
    </source>
</evidence>
<feature type="coiled-coil region" evidence="12">
    <location>
        <begin position="331"/>
        <end position="380"/>
    </location>
</feature>
<dbReference type="GO" id="GO:0046872">
    <property type="term" value="F:metal ion binding"/>
    <property type="evidence" value="ECO:0007669"/>
    <property type="project" value="UniProtKB-KW"/>
</dbReference>
<dbReference type="FunFam" id="1.20.120.1770:FF:000001">
    <property type="entry name" value="Cytochrome b reductase 1"/>
    <property type="match status" value="1"/>
</dbReference>
<evidence type="ECO:0000256" key="12">
    <source>
        <dbReference type="SAM" id="Coils"/>
    </source>
</evidence>
<dbReference type="Proteomes" id="UP000678499">
    <property type="component" value="Unassembled WGS sequence"/>
</dbReference>
<feature type="domain" description="Cytochrome b561" evidence="14">
    <location>
        <begin position="19"/>
        <end position="231"/>
    </location>
</feature>
<comment type="cofactor">
    <cofactor evidence="1">
        <name>heme b</name>
        <dbReference type="ChEBI" id="CHEBI:60344"/>
    </cofactor>
</comment>
<protein>
    <recommendedName>
        <fullName evidence="14">Cytochrome b561 domain-containing protein</fullName>
    </recommendedName>
</protein>
<dbReference type="EMBL" id="CAJPEX010000274">
    <property type="protein sequence ID" value="CAG0914770.1"/>
    <property type="molecule type" value="Genomic_DNA"/>
</dbReference>
<keyword evidence="6" id="KW-0479">Metal-binding</keyword>
<keyword evidence="16" id="KW-1185">Reference proteome</keyword>
<evidence type="ECO:0000313" key="15">
    <source>
        <dbReference type="EMBL" id="CAD7274618.1"/>
    </source>
</evidence>
<dbReference type="SMART" id="SM00665">
    <property type="entry name" value="B561"/>
    <property type="match status" value="1"/>
</dbReference>
<dbReference type="EMBL" id="OA882311">
    <property type="protein sequence ID" value="CAD7274618.1"/>
    <property type="molecule type" value="Genomic_DNA"/>
</dbReference>
<feature type="transmembrane region" description="Helical" evidence="13">
    <location>
        <begin position="54"/>
        <end position="82"/>
    </location>
</feature>
<evidence type="ECO:0000256" key="8">
    <source>
        <dbReference type="ARBA" id="ARBA00022989"/>
    </source>
</evidence>
<keyword evidence="9" id="KW-0408">Iron</keyword>
<keyword evidence="10 12" id="KW-0175">Coiled coil</keyword>
<dbReference type="InterPro" id="IPR006593">
    <property type="entry name" value="Cyt_b561/ferric_Rdtase_TM"/>
</dbReference>
<feature type="coiled-coil region" evidence="12">
    <location>
        <begin position="436"/>
        <end position="523"/>
    </location>
</feature>
<evidence type="ECO:0000256" key="1">
    <source>
        <dbReference type="ARBA" id="ARBA00001970"/>
    </source>
</evidence>
<evidence type="ECO:0000256" key="3">
    <source>
        <dbReference type="ARBA" id="ARBA00022448"/>
    </source>
</evidence>
<feature type="transmembrane region" description="Helical" evidence="13">
    <location>
        <begin position="129"/>
        <end position="154"/>
    </location>
</feature>
<dbReference type="PROSITE" id="PS50939">
    <property type="entry name" value="CYTOCHROME_B561"/>
    <property type="match status" value="1"/>
</dbReference>
<dbReference type="PANTHER" id="PTHR10106:SF0">
    <property type="entry name" value="LD36721P"/>
    <property type="match status" value="1"/>
</dbReference>
<comment type="subcellular location">
    <subcellularLocation>
        <location evidence="2">Membrane</location>
        <topology evidence="2">Multi-pass membrane protein</topology>
    </subcellularLocation>
</comment>
<dbReference type="InterPro" id="IPR043597">
    <property type="entry name" value="TPH_dom"/>
</dbReference>
<keyword evidence="4" id="KW-0349">Heme</keyword>
<name>A0A7R9BHI3_9CRUS</name>
<dbReference type="AlphaFoldDB" id="A0A7R9BHI3"/>
<evidence type="ECO:0000256" key="7">
    <source>
        <dbReference type="ARBA" id="ARBA00022982"/>
    </source>
</evidence>
<dbReference type="Pfam" id="PF13868">
    <property type="entry name" value="TPH"/>
    <property type="match status" value="1"/>
</dbReference>
<evidence type="ECO:0000256" key="13">
    <source>
        <dbReference type="SAM" id="Phobius"/>
    </source>
</evidence>
<evidence type="ECO:0000256" key="9">
    <source>
        <dbReference type="ARBA" id="ARBA00023004"/>
    </source>
</evidence>
<keyword evidence="3" id="KW-0813">Transport</keyword>